<evidence type="ECO:0000313" key="3">
    <source>
        <dbReference type="Proteomes" id="UP000541444"/>
    </source>
</evidence>
<reference evidence="2 3" key="1">
    <citation type="journal article" date="2020" name="IScience">
        <title>Genome Sequencing of the Endangered Kingdonia uniflora (Circaeasteraceae, Ranunculales) Reveals Potential Mechanisms of Evolutionary Specialization.</title>
        <authorList>
            <person name="Sun Y."/>
            <person name="Deng T."/>
            <person name="Zhang A."/>
            <person name="Moore M.J."/>
            <person name="Landis J.B."/>
            <person name="Lin N."/>
            <person name="Zhang H."/>
            <person name="Zhang X."/>
            <person name="Huang J."/>
            <person name="Zhang X."/>
            <person name="Sun H."/>
            <person name="Wang H."/>
        </authorList>
    </citation>
    <scope>NUCLEOTIDE SEQUENCE [LARGE SCALE GENOMIC DNA]</scope>
    <source>
        <strain evidence="2">TB1705</strain>
        <tissue evidence="2">Leaf</tissue>
    </source>
</reference>
<sequence length="191" mass="21353">MLYWIVKTPTGNIYSLFNHASHNFSSSFRERVPAPKDEQVDQNNNFEKRTGASIVSSTLENPSGSQQNKGFSDGNRNALDVQSGINKENYSARSLLKSANISGSKCAVVKRRKDSEDEPITEQKDEGFFYFLLGEDYTLIKVGGLPEVTNSDNEYFRGYNTCLYGCNFISPSAEELGKLRGMQRICNFEGA</sequence>
<proteinExistence type="predicted"/>
<dbReference type="AlphaFoldDB" id="A0A7J7MWG5"/>
<accession>A0A7J7MWG5</accession>
<name>A0A7J7MWG5_9MAGN</name>
<feature type="compositionally biased region" description="Polar residues" evidence="1">
    <location>
        <begin position="56"/>
        <end position="70"/>
    </location>
</feature>
<keyword evidence="3" id="KW-1185">Reference proteome</keyword>
<organism evidence="2 3">
    <name type="scientific">Kingdonia uniflora</name>
    <dbReference type="NCBI Taxonomy" id="39325"/>
    <lineage>
        <taxon>Eukaryota</taxon>
        <taxon>Viridiplantae</taxon>
        <taxon>Streptophyta</taxon>
        <taxon>Embryophyta</taxon>
        <taxon>Tracheophyta</taxon>
        <taxon>Spermatophyta</taxon>
        <taxon>Magnoliopsida</taxon>
        <taxon>Ranunculales</taxon>
        <taxon>Circaeasteraceae</taxon>
        <taxon>Kingdonia</taxon>
    </lineage>
</organism>
<evidence type="ECO:0000256" key="1">
    <source>
        <dbReference type="SAM" id="MobiDB-lite"/>
    </source>
</evidence>
<dbReference type="EMBL" id="JACGCM010001193">
    <property type="protein sequence ID" value="KAF6159223.1"/>
    <property type="molecule type" value="Genomic_DNA"/>
</dbReference>
<protein>
    <submittedName>
        <fullName evidence="2">Uncharacterized protein</fullName>
    </submittedName>
</protein>
<evidence type="ECO:0000313" key="2">
    <source>
        <dbReference type="EMBL" id="KAF6159223.1"/>
    </source>
</evidence>
<gene>
    <name evidence="2" type="ORF">GIB67_031994</name>
</gene>
<feature type="region of interest" description="Disordered" evidence="1">
    <location>
        <begin position="56"/>
        <end position="78"/>
    </location>
</feature>
<dbReference type="Proteomes" id="UP000541444">
    <property type="component" value="Unassembled WGS sequence"/>
</dbReference>
<comment type="caution">
    <text evidence="2">The sequence shown here is derived from an EMBL/GenBank/DDBJ whole genome shotgun (WGS) entry which is preliminary data.</text>
</comment>